<keyword evidence="8 10" id="KW-0472">Membrane</keyword>
<dbReference type="InterPro" id="IPR025383">
    <property type="entry name" value="MrpA_C/MbhD"/>
</dbReference>
<evidence type="ECO:0000256" key="4">
    <source>
        <dbReference type="ARBA" id="ARBA00022475"/>
    </source>
</evidence>
<evidence type="ECO:0000259" key="12">
    <source>
        <dbReference type="Pfam" id="PF00662"/>
    </source>
</evidence>
<evidence type="ECO:0000259" key="11">
    <source>
        <dbReference type="Pfam" id="PF00361"/>
    </source>
</evidence>
<keyword evidence="2" id="KW-0813">Transport</keyword>
<feature type="transmembrane region" description="Helical" evidence="10">
    <location>
        <begin position="562"/>
        <end position="586"/>
    </location>
</feature>
<keyword evidence="7" id="KW-0406">Ion transport</keyword>
<dbReference type="Pfam" id="PF13244">
    <property type="entry name" value="MbhD"/>
    <property type="match status" value="1"/>
</dbReference>
<dbReference type="GO" id="GO:0006811">
    <property type="term" value="P:monoatomic ion transport"/>
    <property type="evidence" value="ECO:0007669"/>
    <property type="project" value="UniProtKB-KW"/>
</dbReference>
<dbReference type="STRING" id="649638.Trad_2680"/>
<feature type="transmembrane region" description="Helical" evidence="10">
    <location>
        <begin position="445"/>
        <end position="475"/>
    </location>
</feature>
<gene>
    <name evidence="15" type="ordered locus">Trad_2680</name>
</gene>
<dbReference type="PANTHER" id="PTHR43373">
    <property type="entry name" value="NA(+)/H(+) ANTIPORTER SUBUNIT"/>
    <property type="match status" value="1"/>
</dbReference>
<evidence type="ECO:0000256" key="1">
    <source>
        <dbReference type="ARBA" id="ARBA00004651"/>
    </source>
</evidence>
<keyword evidence="3" id="KW-0050">Antiport</keyword>
<keyword evidence="16" id="KW-1185">Reference proteome</keyword>
<dbReference type="PANTHER" id="PTHR43373:SF1">
    <property type="entry name" value="NA(+)_H(+) ANTIPORTER SUBUNIT A"/>
    <property type="match status" value="1"/>
</dbReference>
<feature type="transmembrane region" description="Helical" evidence="10">
    <location>
        <begin position="161"/>
        <end position="182"/>
    </location>
</feature>
<evidence type="ECO:0000259" key="14">
    <source>
        <dbReference type="Pfam" id="PF20501"/>
    </source>
</evidence>
<dbReference type="GO" id="GO:0005886">
    <property type="term" value="C:plasma membrane"/>
    <property type="evidence" value="ECO:0007669"/>
    <property type="project" value="UniProtKB-SubCell"/>
</dbReference>
<feature type="transmembrane region" description="Helical" evidence="10">
    <location>
        <begin position="107"/>
        <end position="125"/>
    </location>
</feature>
<dbReference type="Proteomes" id="UP000000379">
    <property type="component" value="Chromosome"/>
</dbReference>
<evidence type="ECO:0000256" key="10">
    <source>
        <dbReference type="SAM" id="Phobius"/>
    </source>
</evidence>
<feature type="transmembrane region" description="Helical" evidence="10">
    <location>
        <begin position="402"/>
        <end position="424"/>
    </location>
</feature>
<comment type="subcellular location">
    <subcellularLocation>
        <location evidence="1">Cell membrane</location>
        <topology evidence="1">Multi-pass membrane protein</topology>
    </subcellularLocation>
    <subcellularLocation>
        <location evidence="9">Membrane</location>
        <topology evidence="9">Multi-pass membrane protein</topology>
    </subcellularLocation>
</comment>
<dbReference type="Pfam" id="PF00662">
    <property type="entry name" value="Proton_antipo_N"/>
    <property type="match status" value="1"/>
</dbReference>
<dbReference type="Pfam" id="PF00361">
    <property type="entry name" value="Proton_antipo_M"/>
    <property type="match status" value="1"/>
</dbReference>
<evidence type="ECO:0000256" key="6">
    <source>
        <dbReference type="ARBA" id="ARBA00022989"/>
    </source>
</evidence>
<evidence type="ECO:0000313" key="15">
    <source>
        <dbReference type="EMBL" id="ADI15784.1"/>
    </source>
</evidence>
<dbReference type="Pfam" id="PF20501">
    <property type="entry name" value="MbhE"/>
    <property type="match status" value="1"/>
</dbReference>
<feature type="transmembrane region" description="Helical" evidence="10">
    <location>
        <begin position="621"/>
        <end position="641"/>
    </location>
</feature>
<feature type="transmembrane region" description="Helical" evidence="10">
    <location>
        <begin position="495"/>
        <end position="514"/>
    </location>
</feature>
<dbReference type="NCBIfam" id="NF009287">
    <property type="entry name" value="PRK12647.1"/>
    <property type="match status" value="1"/>
</dbReference>
<dbReference type="PRINTS" id="PR01434">
    <property type="entry name" value="NADHDHGNASE5"/>
</dbReference>
<dbReference type="InterPro" id="IPR042106">
    <property type="entry name" value="Nuo/plastoQ_OxRdtase_6_NuoJ"/>
</dbReference>
<feature type="transmembrane region" description="Helical" evidence="10">
    <location>
        <begin position="30"/>
        <end position="48"/>
    </location>
</feature>
<feature type="domain" description="MrpA C-terminal/MbhE" evidence="14">
    <location>
        <begin position="685"/>
        <end position="763"/>
    </location>
</feature>
<dbReference type="EMBL" id="CP002049">
    <property type="protein sequence ID" value="ADI15784.1"/>
    <property type="molecule type" value="Genomic_DNA"/>
</dbReference>
<dbReference type="Gene3D" id="1.20.120.1200">
    <property type="entry name" value="NADH-ubiquinone/plastoquinone oxidoreductase chain 6, subunit NuoJ"/>
    <property type="match status" value="1"/>
</dbReference>
<keyword evidence="4" id="KW-1003">Cell membrane</keyword>
<dbReference type="RefSeq" id="WP_013179145.1">
    <property type="nucleotide sequence ID" value="NC_014221.1"/>
</dbReference>
<evidence type="ECO:0000313" key="16">
    <source>
        <dbReference type="Proteomes" id="UP000000379"/>
    </source>
</evidence>
<keyword evidence="5 9" id="KW-0812">Transmembrane</keyword>
<feature type="transmembrane region" description="Helical" evidence="10">
    <location>
        <begin position="647"/>
        <end position="672"/>
    </location>
</feature>
<sequence length="775" mass="82727">MVVAVMSCFVLAALAPPLHRLVQARVGWLLALLPAAVFAFFVAQLPALAERGALLQVLPWVPGLAVNLTFYLDGLSLLFALLISGIGTLIVIYAGGYLKGHPQLGRFYLYLLFFMGSMLGVVLASNVVTLFIFWELTSFSSYLLIGFTHESERSRKAALQALLVTGLGGLAMLAGLVLVALIGGSFELSELIGLNLTQHPLYLGALTLVLAGAFTKSAQFPFHFWLPGAMEAPTPVSAFLHSATMVKAGVYLLARLHPAMGGTQAWEWLVGGVGAATMLLGALLALTHTDLKRLLAYTTMMALGTLTMLLGLGSYLAIEAMVVFLTVHALYKAALFMVAGALDHETGTRDVLQLSGLARRMPLTFTGAAVAALSMAGLPPLFGFVGKEIIYEGALAFSNLPWLVAATAVAANMAVVAVAGIVALKPFVGPLKETPKAPHEGPVSLWLGPLTLGASSLLFGLLPALVGSVVLVRAASSVYGEPLSFELALWHGFNLPLMLSVVTIAGGVVLYRYWPRLRAALASFDDLMGEEPRRIYEGLLEHLNAVAAWQTRTLQNGSLRRYLFLIIASTLLLTGVTMLVKGGFGFPEVGAVTSYASFYEWVLAILCLLGSVFVVLARSRLAAVAALGIAGYSLALLFVLFSAPDLALTQLFVETLSVIILTLIIIHLPQLLRDDEMHDSKRPVVRDVSVSVLAGLLITALVWSVTSLPLDRAVPAFYEANSYKEAEGRNIVNVILVDFRALDTLGEITVLALAGVGVLTLLKLRASAPNREQRK</sequence>
<dbReference type="InterPro" id="IPR001516">
    <property type="entry name" value="Proton_antipo_N"/>
</dbReference>
<feature type="transmembrane region" description="Helical" evidence="10">
    <location>
        <begin position="268"/>
        <end position="287"/>
    </location>
</feature>
<feature type="transmembrane region" description="Helical" evidence="10">
    <location>
        <begin position="598"/>
        <end position="616"/>
    </location>
</feature>
<name>D7CUJ9_TRURR</name>
<feature type="domain" description="NADH:quinone oxidoreductase/Mrp antiporter transmembrane" evidence="11">
    <location>
        <begin position="124"/>
        <end position="409"/>
    </location>
</feature>
<dbReference type="GO" id="GO:0015297">
    <property type="term" value="F:antiporter activity"/>
    <property type="evidence" value="ECO:0007669"/>
    <property type="project" value="UniProtKB-KW"/>
</dbReference>
<evidence type="ECO:0000259" key="13">
    <source>
        <dbReference type="Pfam" id="PF13244"/>
    </source>
</evidence>
<evidence type="ECO:0000256" key="7">
    <source>
        <dbReference type="ARBA" id="ARBA00023065"/>
    </source>
</evidence>
<dbReference type="InterPro" id="IPR046806">
    <property type="entry name" value="MrpA_C/MbhE"/>
</dbReference>
<evidence type="ECO:0000256" key="8">
    <source>
        <dbReference type="ARBA" id="ARBA00023136"/>
    </source>
</evidence>
<proteinExistence type="predicted"/>
<evidence type="ECO:0000256" key="2">
    <source>
        <dbReference type="ARBA" id="ARBA00022448"/>
    </source>
</evidence>
<feature type="transmembrane region" description="Helical" evidence="10">
    <location>
        <begin position="294"/>
        <end position="316"/>
    </location>
</feature>
<keyword evidence="6 10" id="KW-1133">Transmembrane helix</keyword>
<dbReference type="eggNOG" id="COG1009">
    <property type="taxonomic scope" value="Bacteria"/>
</dbReference>
<evidence type="ECO:0000256" key="5">
    <source>
        <dbReference type="ARBA" id="ARBA00022692"/>
    </source>
</evidence>
<dbReference type="OrthoDB" id="9807568at2"/>
<feature type="transmembrane region" description="Helical" evidence="10">
    <location>
        <begin position="748"/>
        <end position="766"/>
    </location>
</feature>
<feature type="transmembrane region" description="Helical" evidence="10">
    <location>
        <begin position="77"/>
        <end position="95"/>
    </location>
</feature>
<dbReference type="AlphaFoldDB" id="D7CUJ9"/>
<evidence type="ECO:0000256" key="9">
    <source>
        <dbReference type="RuleBase" id="RU000320"/>
    </source>
</evidence>
<feature type="transmembrane region" description="Helical" evidence="10">
    <location>
        <begin position="363"/>
        <end position="382"/>
    </location>
</feature>
<protein>
    <submittedName>
        <fullName evidence="15">Multisubunit sodium/proton antiporter, MrpA subunit (2.A.63.1)</fullName>
    </submittedName>
</protein>
<feature type="transmembrane region" description="Helical" evidence="10">
    <location>
        <begin position="322"/>
        <end position="342"/>
    </location>
</feature>
<reference evidence="16" key="1">
    <citation type="submission" date="2010-05" db="EMBL/GenBank/DDBJ databases">
        <title>The complete genome of Truepera radiovictris DSM 17093.</title>
        <authorList>
            <consortium name="US DOE Joint Genome Institute (JGI-PGF)"/>
            <person name="Lucas S."/>
            <person name="Copeland A."/>
            <person name="Lapidus A."/>
            <person name="Glavina del Rio T."/>
            <person name="Dalin E."/>
            <person name="Tice H."/>
            <person name="Bruce D."/>
            <person name="Goodwin L."/>
            <person name="Pitluck S."/>
            <person name="Kyrpides N."/>
            <person name="Mavromatis K."/>
            <person name="Ovchinnikova G."/>
            <person name="Munk A.C."/>
            <person name="Detter J.C."/>
            <person name="Han C."/>
            <person name="Tapia R."/>
            <person name="Land M."/>
            <person name="Hauser L."/>
            <person name="Markowitz V."/>
            <person name="Cheng J.-F."/>
            <person name="Hugenholtz P."/>
            <person name="Woyke T."/>
            <person name="Wu D."/>
            <person name="Tindall B."/>
            <person name="Pomrenke H.G."/>
            <person name="Brambilla E."/>
            <person name="Klenk H.-P."/>
            <person name="Eisen J.A."/>
        </authorList>
    </citation>
    <scope>NUCLEOTIDE SEQUENCE [LARGE SCALE GENOMIC DNA]</scope>
    <source>
        <strain evidence="16">DSM 17093 / CIP 108686 / LMG 22925 / RQ-24</strain>
    </source>
</reference>
<feature type="transmembrane region" description="Helical" evidence="10">
    <location>
        <begin position="202"/>
        <end position="226"/>
    </location>
</feature>
<dbReference type="HOGENOM" id="CLU_007100_2_1_0"/>
<dbReference type="KEGG" id="tra:Trad_2680"/>
<reference evidence="15 16" key="2">
    <citation type="journal article" date="2011" name="Stand. Genomic Sci.">
        <title>Complete genome sequence of Truepera radiovictrix type strain (RQ-24).</title>
        <authorList>
            <person name="Ivanova N."/>
            <person name="Rohde C."/>
            <person name="Munk C."/>
            <person name="Nolan M."/>
            <person name="Lucas S."/>
            <person name="Del Rio T.G."/>
            <person name="Tice H."/>
            <person name="Deshpande S."/>
            <person name="Cheng J.F."/>
            <person name="Tapia R."/>
            <person name="Han C."/>
            <person name="Goodwin L."/>
            <person name="Pitluck S."/>
            <person name="Liolios K."/>
            <person name="Mavromatis K."/>
            <person name="Mikhailova N."/>
            <person name="Pati A."/>
            <person name="Chen A."/>
            <person name="Palaniappan K."/>
            <person name="Land M."/>
            <person name="Hauser L."/>
            <person name="Chang Y.J."/>
            <person name="Jeffries C.D."/>
            <person name="Brambilla E."/>
            <person name="Rohde M."/>
            <person name="Goker M."/>
            <person name="Tindall B.J."/>
            <person name="Woyke T."/>
            <person name="Bristow J."/>
            <person name="Eisen J.A."/>
            <person name="Markowitz V."/>
            <person name="Hugenholtz P."/>
            <person name="Kyrpides N.C."/>
            <person name="Klenk H.P."/>
            <person name="Lapidus A."/>
        </authorList>
    </citation>
    <scope>NUCLEOTIDE SEQUENCE [LARGE SCALE GENOMIC DNA]</scope>
    <source>
        <strain evidence="16">DSM 17093 / CIP 108686 / LMG 22925 / RQ-24</strain>
    </source>
</reference>
<feature type="domain" description="NADH-Ubiquinone oxidoreductase (complex I) chain 5 N-terminal" evidence="12">
    <location>
        <begin position="63"/>
        <end position="108"/>
    </location>
</feature>
<dbReference type="eggNOG" id="COG2111">
    <property type="taxonomic scope" value="Bacteria"/>
</dbReference>
<dbReference type="InterPro" id="IPR050616">
    <property type="entry name" value="CPA3_Na-H_Antiporter_A"/>
</dbReference>
<dbReference type="InterPro" id="IPR001750">
    <property type="entry name" value="ND/Mrp_TM"/>
</dbReference>
<feature type="domain" description="MrpA C-terminal/MbhD" evidence="13">
    <location>
        <begin position="605"/>
        <end position="670"/>
    </location>
</feature>
<feature type="transmembrane region" description="Helical" evidence="10">
    <location>
        <begin position="684"/>
        <end position="705"/>
    </location>
</feature>
<accession>D7CUJ9</accession>
<organism evidence="15 16">
    <name type="scientific">Truepera radiovictrix (strain DSM 17093 / CIP 108686 / LMG 22925 / RQ-24)</name>
    <dbReference type="NCBI Taxonomy" id="649638"/>
    <lineage>
        <taxon>Bacteria</taxon>
        <taxon>Thermotogati</taxon>
        <taxon>Deinococcota</taxon>
        <taxon>Deinococci</taxon>
        <taxon>Trueperales</taxon>
        <taxon>Trueperaceae</taxon>
        <taxon>Truepera</taxon>
    </lineage>
</organism>
<evidence type="ECO:0000256" key="3">
    <source>
        <dbReference type="ARBA" id="ARBA00022449"/>
    </source>
</evidence>